<gene>
    <name evidence="2" type="ORF">A9Q93_13515</name>
</gene>
<reference evidence="3" key="1">
    <citation type="journal article" date="2017" name="Proc. Natl. Acad. Sci. U.S.A.">
        <title>Simulation of Deepwater Horizon oil plume reveals substrate specialization within a complex community of hydrocarbon-degraders.</title>
        <authorList>
            <person name="Hu P."/>
            <person name="Dubinsky E.A."/>
            <person name="Probst A.J."/>
            <person name="Wang J."/>
            <person name="Sieber C.M.K."/>
            <person name="Tom L.M."/>
            <person name="Gardinali P."/>
            <person name="Banfield J.F."/>
            <person name="Atlas R.M."/>
            <person name="Andersen G.L."/>
        </authorList>
    </citation>
    <scope>NUCLEOTIDE SEQUENCE [LARGE SCALE GENOMIC DNA]</scope>
</reference>
<dbReference type="Gene3D" id="4.10.1080.10">
    <property type="entry name" value="TSP type-3 repeat"/>
    <property type="match status" value="1"/>
</dbReference>
<dbReference type="Pfam" id="PF17963">
    <property type="entry name" value="Big_9"/>
    <property type="match status" value="1"/>
</dbReference>
<evidence type="ECO:0008006" key="4">
    <source>
        <dbReference type="Google" id="ProtNLM"/>
    </source>
</evidence>
<proteinExistence type="predicted"/>
<feature type="compositionally biased region" description="Acidic residues" evidence="1">
    <location>
        <begin position="1226"/>
        <end position="1241"/>
    </location>
</feature>
<evidence type="ECO:0000313" key="2">
    <source>
        <dbReference type="EMBL" id="OUS09726.1"/>
    </source>
</evidence>
<feature type="region of interest" description="Disordered" evidence="1">
    <location>
        <begin position="1187"/>
        <end position="1241"/>
    </location>
</feature>
<dbReference type="RefSeq" id="WP_303687979.1">
    <property type="nucleotide sequence ID" value="NZ_MAAX01000209.1"/>
</dbReference>
<organism evidence="2 3">
    <name type="scientific">Nonlabens dokdonensis</name>
    <dbReference type="NCBI Taxonomy" id="328515"/>
    <lineage>
        <taxon>Bacteria</taxon>
        <taxon>Pseudomonadati</taxon>
        <taxon>Bacteroidota</taxon>
        <taxon>Flavobacteriia</taxon>
        <taxon>Flavobacteriales</taxon>
        <taxon>Flavobacteriaceae</taxon>
        <taxon>Nonlabens</taxon>
    </lineage>
</organism>
<dbReference type="InterPro" id="IPR028974">
    <property type="entry name" value="TSP_type-3_rpt"/>
</dbReference>
<evidence type="ECO:0000256" key="1">
    <source>
        <dbReference type="SAM" id="MobiDB-lite"/>
    </source>
</evidence>
<comment type="caution">
    <text evidence="2">The sequence shown here is derived from an EMBL/GenBank/DDBJ whole genome shotgun (WGS) entry which is preliminary data.</text>
</comment>
<dbReference type="AlphaFoldDB" id="A0A1Z8AHA8"/>
<feature type="non-terminal residue" evidence="2">
    <location>
        <position position="1255"/>
    </location>
</feature>
<sequence length="1255" mass="131475">LINNFFIDIVGQTNVIVPSNNVWGTDRVRFTAGSTDETLVLRPGTDGGFAGTVGTAPLLETAQVSITVDAVNAVPIADDNSAVTRENESVNFNVVNTDVDPDGTIDVTTVDLDPGTPGIQNSISNSDGDWSVNNAGLVTFAPNPNFLGVATLDYTVNDDFTLDGNNVSATSNPATLEVTVILDNDNDGIADEADLDDDNDGILDTEECPNLVLDRDFIVTNAQAGLITVVEGGASGTPFVTDAGPGNNEEGIRYIDQAANPTFYRINGQGNDFSYLDGNSLIYRLFLEDPGEDWFGGTTDVRLVSGATTLTLDLTQDPFGETQPALIGEYFLNVPLTAAAFGVTQATFDTVLSNLDAIDIRAEFWLGPTGTLESELVPFDGGNCDTDGDGIKDTFDTDSDNDGCPDAVEGDENVTSDQLIGAGPNAGAIDIANQGGVDADGVPNLVNNAGAADSGGDQGQGDTSNVTTATQVQITMQPSFSEVILENGSVTFSATAVAQNTETFVGGAPDYNIPPAVNSSSNLIYQWQESSDNGATWTDITTAGSNPTFSGFNTDALTLTNVPLSYNGRDFQLVVSHSDNSCTLLDTQNSNLIVSPDSDNDGIGDDVDLDDDNDGILDSVECFREPTVVGTFDNTNTSFDWIGGGGNGNANLNFLTINSVQYSNFIVPDSYEENFATTSGNVVYEQLNATSGQGTGPTGNNIENPNWNSIILGAFRDTNFNHYQAMSGSVLDTDFYTLTYNVPVAISGESFLLVSERDGNNGFEIELYDVNDNLLGTTLMIDTPDYIDTGIPTALSGQNINIAVVALADIAPSGSVIKYINVSPLTNGDGGDGKIFIVTDSPTCADTDGDMVVDSLDLDADNDGIYDAEEAGHGQPYVDGRVTGPVGTDGVPDSVQASGQENNGTVNYTIQDSDGGLQEPDWRDTDSDEDGCSDANEAYFDQNADGGDDGQYGVDPAAVDPANGLVLAASYSASTPVDSNGNSIDDYTESGPDVDGNGVPDSCLIPVDTDGDGVFDNNDIDDDNDGILDTVESRGLGDPSQDNDGDGILNYRDPDFCTLNVNGVCALLDGDNDGIPNHLDLDSDGDGIPDNNEAQVTLGYIPATDTNNDGIPDVNANGLPTSYDFNGDELGLLPVNTDTVDQPDYLDLNSDNQGGSDTVEAGLTLSGIDEDNDGLDDAIDTTPGLTGTYADPNGTINDTAALPDTDGDLNEGGNVDFRDRRLPNDADGDGVNDIDDLDDDNDGITDVVEGFEFFT</sequence>
<dbReference type="Proteomes" id="UP000196102">
    <property type="component" value="Unassembled WGS sequence"/>
</dbReference>
<accession>A0A1Z8AHA8</accession>
<feature type="region of interest" description="Disordered" evidence="1">
    <location>
        <begin position="887"/>
        <end position="930"/>
    </location>
</feature>
<feature type="non-terminal residue" evidence="2">
    <location>
        <position position="1"/>
    </location>
</feature>
<dbReference type="SUPFAM" id="SSF103647">
    <property type="entry name" value="TSP type-3 repeat"/>
    <property type="match status" value="1"/>
</dbReference>
<dbReference type="GO" id="GO:0005509">
    <property type="term" value="F:calcium ion binding"/>
    <property type="evidence" value="ECO:0007669"/>
    <property type="project" value="InterPro"/>
</dbReference>
<feature type="compositionally biased region" description="Polar residues" evidence="1">
    <location>
        <begin position="895"/>
        <end position="912"/>
    </location>
</feature>
<protein>
    <recommendedName>
        <fullName evidence="4">RapA2 cadherin-like domain-containing protein</fullName>
    </recommendedName>
</protein>
<evidence type="ECO:0000313" key="3">
    <source>
        <dbReference type="Proteomes" id="UP000196102"/>
    </source>
</evidence>
<name>A0A1Z8AHA8_9FLAO</name>
<dbReference type="EMBL" id="MAAX01000209">
    <property type="protein sequence ID" value="OUS09726.1"/>
    <property type="molecule type" value="Genomic_DNA"/>
</dbReference>